<evidence type="ECO:0000313" key="2">
    <source>
        <dbReference type="Proteomes" id="UP001165960"/>
    </source>
</evidence>
<accession>A0ACC2RHZ0</accession>
<reference evidence="1" key="1">
    <citation type="submission" date="2022-04" db="EMBL/GenBank/DDBJ databases">
        <title>Genome of the entomopathogenic fungus Entomophthora muscae.</title>
        <authorList>
            <person name="Elya C."/>
            <person name="Lovett B.R."/>
            <person name="Lee E."/>
            <person name="Macias A.M."/>
            <person name="Hajek A.E."/>
            <person name="De Bivort B.L."/>
            <person name="Kasson M.T."/>
            <person name="De Fine Licht H.H."/>
            <person name="Stajich J.E."/>
        </authorList>
    </citation>
    <scope>NUCLEOTIDE SEQUENCE</scope>
    <source>
        <strain evidence="1">Berkeley</strain>
    </source>
</reference>
<name>A0ACC2RHZ0_9FUNG</name>
<dbReference type="EMBL" id="QTSX02007211">
    <property type="protein sequence ID" value="KAJ9049641.1"/>
    <property type="molecule type" value="Genomic_DNA"/>
</dbReference>
<comment type="caution">
    <text evidence="1">The sequence shown here is derived from an EMBL/GenBank/DDBJ whole genome shotgun (WGS) entry which is preliminary data.</text>
</comment>
<dbReference type="Proteomes" id="UP001165960">
    <property type="component" value="Unassembled WGS sequence"/>
</dbReference>
<gene>
    <name evidence="1" type="ORF">DSO57_1022260</name>
</gene>
<evidence type="ECO:0000313" key="1">
    <source>
        <dbReference type="EMBL" id="KAJ9049641.1"/>
    </source>
</evidence>
<protein>
    <submittedName>
        <fullName evidence="1">Uncharacterized protein</fullName>
    </submittedName>
</protein>
<proteinExistence type="predicted"/>
<organism evidence="1 2">
    <name type="scientific">Entomophthora muscae</name>
    <dbReference type="NCBI Taxonomy" id="34485"/>
    <lineage>
        <taxon>Eukaryota</taxon>
        <taxon>Fungi</taxon>
        <taxon>Fungi incertae sedis</taxon>
        <taxon>Zoopagomycota</taxon>
        <taxon>Entomophthoromycotina</taxon>
        <taxon>Entomophthoromycetes</taxon>
        <taxon>Entomophthorales</taxon>
        <taxon>Entomophthoraceae</taxon>
        <taxon>Entomophthora</taxon>
    </lineage>
</organism>
<keyword evidence="2" id="KW-1185">Reference proteome</keyword>
<sequence length="135" mass="15298">MPKIFNNKAHENLEFVIQYLKQSQNPHVAILELDSRFKDRHPTDQEAILINNLFAHTKLAVESKDTQDTPAPPSSPNLKLALNPPMEKINPPEPTQAESSSNQEEPVTPTQATRPEIKESSFNEPMETKENLNLF</sequence>